<dbReference type="Gene3D" id="3.10.10.10">
    <property type="entry name" value="HIV Type 1 Reverse Transcriptase, subunit A, domain 1"/>
    <property type="match status" value="1"/>
</dbReference>
<evidence type="ECO:0000313" key="3">
    <source>
        <dbReference type="EnsemblMetazoa" id="CLYHEMP001700.1"/>
    </source>
</evidence>
<keyword evidence="1" id="KW-0472">Membrane</keyword>
<sequence length="522" mass="57401">MGVVLNHVSLSVSTSVSSVPRATLSSTAPGNKASDSQCLRNLPNCFYPLPSQPATPVKPQVLSLLLEGYDKELVDFLVDGFSNGFRLGFQGEYPCRSSRNNLSAIRNEDAVSTSILKELKRGHTSGPFLAPPFPNLHCSPLGSAPKKDGSLRIILDLSSPSGQSVNDGIDPDLCHVKYSPFDDAVSMVRTVGKGCFMSKVDIRHAFRLCPVHPEDWSLLGYLWQERYFVDVCLPFGNRSSPCIFNSFADALQWILVHRFSLSALTHYLDDFFLCCPLRDQAEYEMQLIQSVFGSIGVPVAEDKLEGPSQVLSYLGIEIDSVTFTIRLPANKLASLRDLVGSWIDKRKCVKRDLLSLIGSLSFACKVIKPGRIFLRRLIDLSTTVSKLHHHIDIPSSVRLDLCMWSEFLSSWNGCSILPDPPVSSVSLSLSSDASFKGLGVFFFKANGFLTLGLTICQVLLTLLCLNSLLFMLHFQPLASPWSTSRLFSTPTTSQLSPSGLLVLPRISKLWLSCANFSSLLPG</sequence>
<dbReference type="PANTHER" id="PTHR33050">
    <property type="entry name" value="REVERSE TRANSCRIPTASE DOMAIN-CONTAINING PROTEIN"/>
    <property type="match status" value="1"/>
</dbReference>
<keyword evidence="1" id="KW-0812">Transmembrane</keyword>
<proteinExistence type="predicted"/>
<dbReference type="Gene3D" id="3.30.70.270">
    <property type="match status" value="1"/>
</dbReference>
<dbReference type="EnsemblMetazoa" id="CLYHEMT001700.1">
    <property type="protein sequence ID" value="CLYHEMP001700.1"/>
    <property type="gene ID" value="CLYHEMG001700"/>
</dbReference>
<dbReference type="InterPro" id="IPR043502">
    <property type="entry name" value="DNA/RNA_pol_sf"/>
</dbReference>
<evidence type="ECO:0000259" key="2">
    <source>
        <dbReference type="PROSITE" id="PS50878"/>
    </source>
</evidence>
<name>A0A7M5UJ89_9CNID</name>
<keyword evidence="4" id="KW-1185">Reference proteome</keyword>
<dbReference type="Proteomes" id="UP000594262">
    <property type="component" value="Unplaced"/>
</dbReference>
<organism evidence="3 4">
    <name type="scientific">Clytia hemisphaerica</name>
    <dbReference type="NCBI Taxonomy" id="252671"/>
    <lineage>
        <taxon>Eukaryota</taxon>
        <taxon>Metazoa</taxon>
        <taxon>Cnidaria</taxon>
        <taxon>Hydrozoa</taxon>
        <taxon>Hydroidolina</taxon>
        <taxon>Leptothecata</taxon>
        <taxon>Obeliida</taxon>
        <taxon>Clytiidae</taxon>
        <taxon>Clytia</taxon>
    </lineage>
</organism>
<dbReference type="InterPro" id="IPR000477">
    <property type="entry name" value="RT_dom"/>
</dbReference>
<dbReference type="Pfam" id="PF00078">
    <property type="entry name" value="RVT_1"/>
    <property type="match status" value="1"/>
</dbReference>
<dbReference type="InterPro" id="IPR043128">
    <property type="entry name" value="Rev_trsase/Diguanyl_cyclase"/>
</dbReference>
<reference evidence="3" key="1">
    <citation type="submission" date="2021-01" db="UniProtKB">
        <authorList>
            <consortium name="EnsemblMetazoa"/>
        </authorList>
    </citation>
    <scope>IDENTIFICATION</scope>
</reference>
<keyword evidence="1" id="KW-1133">Transmembrane helix</keyword>
<dbReference type="SUPFAM" id="SSF56672">
    <property type="entry name" value="DNA/RNA polymerases"/>
    <property type="match status" value="1"/>
</dbReference>
<evidence type="ECO:0000256" key="1">
    <source>
        <dbReference type="SAM" id="Phobius"/>
    </source>
</evidence>
<dbReference type="InterPro" id="IPR052055">
    <property type="entry name" value="Hepadnavirus_pol/RT"/>
</dbReference>
<evidence type="ECO:0000313" key="4">
    <source>
        <dbReference type="Proteomes" id="UP000594262"/>
    </source>
</evidence>
<dbReference type="OrthoDB" id="5987432at2759"/>
<feature type="transmembrane region" description="Helical" evidence="1">
    <location>
        <begin position="448"/>
        <end position="472"/>
    </location>
</feature>
<dbReference type="AlphaFoldDB" id="A0A7M5UJ89"/>
<dbReference type="PANTHER" id="PTHR33050:SF8">
    <property type="entry name" value="REVERSE TRANSCRIPTASE DOMAIN-CONTAINING PROTEIN"/>
    <property type="match status" value="1"/>
</dbReference>
<dbReference type="PROSITE" id="PS50878">
    <property type="entry name" value="RT_POL"/>
    <property type="match status" value="1"/>
</dbReference>
<accession>A0A7M5UJ89</accession>
<protein>
    <recommendedName>
        <fullName evidence="2">Reverse transcriptase domain-containing protein</fullName>
    </recommendedName>
</protein>
<feature type="domain" description="Reverse transcriptase" evidence="2">
    <location>
        <begin position="125"/>
        <end position="318"/>
    </location>
</feature>